<feature type="non-terminal residue" evidence="1">
    <location>
        <position position="1"/>
    </location>
</feature>
<comment type="caution">
    <text evidence="1">The sequence shown here is derived from an EMBL/GenBank/DDBJ whole genome shotgun (WGS) entry which is preliminary data.</text>
</comment>
<keyword evidence="2" id="KW-1185">Reference proteome</keyword>
<dbReference type="EMBL" id="QJKJ01002824">
    <property type="protein sequence ID" value="RDY01155.1"/>
    <property type="molecule type" value="Genomic_DNA"/>
</dbReference>
<evidence type="ECO:0000313" key="1">
    <source>
        <dbReference type="EMBL" id="RDY01155.1"/>
    </source>
</evidence>
<gene>
    <name evidence="1" type="ORF">CR513_15554</name>
</gene>
<evidence type="ECO:0000313" key="2">
    <source>
        <dbReference type="Proteomes" id="UP000257109"/>
    </source>
</evidence>
<accession>A0A371HEE6</accession>
<reference evidence="1" key="1">
    <citation type="submission" date="2018-05" db="EMBL/GenBank/DDBJ databases">
        <title>Draft genome of Mucuna pruriens seed.</title>
        <authorList>
            <person name="Nnadi N.E."/>
            <person name="Vos R."/>
            <person name="Hasami M.H."/>
            <person name="Devisetty U.K."/>
            <person name="Aguiy J.C."/>
        </authorList>
    </citation>
    <scope>NUCLEOTIDE SEQUENCE [LARGE SCALE GENOMIC DNA]</scope>
    <source>
        <strain evidence="1">JCA_2017</strain>
    </source>
</reference>
<protein>
    <submittedName>
        <fullName evidence="1">Uncharacterized protein</fullName>
    </submittedName>
</protein>
<organism evidence="1 2">
    <name type="scientific">Mucuna pruriens</name>
    <name type="common">Velvet bean</name>
    <name type="synonym">Dolichos pruriens</name>
    <dbReference type="NCBI Taxonomy" id="157652"/>
    <lineage>
        <taxon>Eukaryota</taxon>
        <taxon>Viridiplantae</taxon>
        <taxon>Streptophyta</taxon>
        <taxon>Embryophyta</taxon>
        <taxon>Tracheophyta</taxon>
        <taxon>Spermatophyta</taxon>
        <taxon>Magnoliopsida</taxon>
        <taxon>eudicotyledons</taxon>
        <taxon>Gunneridae</taxon>
        <taxon>Pentapetalae</taxon>
        <taxon>rosids</taxon>
        <taxon>fabids</taxon>
        <taxon>Fabales</taxon>
        <taxon>Fabaceae</taxon>
        <taxon>Papilionoideae</taxon>
        <taxon>50 kb inversion clade</taxon>
        <taxon>NPAAA clade</taxon>
        <taxon>indigoferoid/millettioid clade</taxon>
        <taxon>Phaseoleae</taxon>
        <taxon>Mucuna</taxon>
    </lineage>
</organism>
<proteinExistence type="predicted"/>
<dbReference type="OrthoDB" id="1460410at2759"/>
<sequence length="196" mass="22518">MVHGENGKDTKPPPPLIIHFDTTANTLKPLVIQVPSPFLYKNSKAVVPWKYDVVVQSETPTVTNIAKMGGGMIRSGRENPTKEKHAEILIKIRKRKAKLLKKSKMKKSLRKKLKSFLNSSQSNYKLIDQLNQTLLAYLGHCFFTCPDFLQKKHKSTCTLTLRNRALKRFWNRALHYHKAHPIGAFPFLNFNLLKII</sequence>
<name>A0A371HEE6_MUCPR</name>
<dbReference type="Proteomes" id="UP000257109">
    <property type="component" value="Unassembled WGS sequence"/>
</dbReference>
<dbReference type="AlphaFoldDB" id="A0A371HEE6"/>